<comment type="caution">
    <text evidence="3">The sequence shown here is derived from an EMBL/GenBank/DDBJ whole genome shotgun (WGS) entry which is preliminary data.</text>
</comment>
<dbReference type="EMBL" id="DVOR01000229">
    <property type="protein sequence ID" value="HIV09867.1"/>
    <property type="molecule type" value="Genomic_DNA"/>
</dbReference>
<organism evidence="3 4">
    <name type="scientific">Candidatus Spyradenecus faecavium</name>
    <dbReference type="NCBI Taxonomy" id="2840947"/>
    <lineage>
        <taxon>Bacteria</taxon>
        <taxon>Pseudomonadati</taxon>
        <taxon>Lentisphaerota</taxon>
        <taxon>Lentisphaeria</taxon>
        <taxon>Lentisphaerales</taxon>
        <taxon>Lentisphaeraceae</taxon>
        <taxon>Lentisphaeraceae incertae sedis</taxon>
        <taxon>Candidatus Spyradenecus</taxon>
    </lineage>
</organism>
<evidence type="ECO:0000256" key="1">
    <source>
        <dbReference type="SAM" id="SignalP"/>
    </source>
</evidence>
<protein>
    <recommendedName>
        <fullName evidence="2">Thioredoxin domain-containing protein</fullName>
    </recommendedName>
</protein>
<dbReference type="PROSITE" id="PS51352">
    <property type="entry name" value="THIOREDOXIN_2"/>
    <property type="match status" value="1"/>
</dbReference>
<dbReference type="Proteomes" id="UP000886845">
    <property type="component" value="Unassembled WGS sequence"/>
</dbReference>
<evidence type="ECO:0000313" key="4">
    <source>
        <dbReference type="Proteomes" id="UP000886845"/>
    </source>
</evidence>
<feature type="signal peptide" evidence="1">
    <location>
        <begin position="1"/>
        <end position="19"/>
    </location>
</feature>
<sequence length="315" mass="34842">MRACLALMCVLSLAAAAVAAEPYPYAPSVIPGERWKDLQLKVVKPKGEHDLIKALAQAKREGKYTFIQVGRQNCTNTMQLWHMLADGSVKLPANFVYADISRDDDVMRRAFEERFTMDEFAGWLPFVVIVGPDGVQLASCSGRHTAQEYTALIEKAVADYEAYVKENPEAAPAKPFAESAVPTPEGCEQVPVKKLPGEHDLAKAMEQAKAQGKFLFIQYGRTNCTNCQKVWNLLGSGAVKLPQNFLYADVSCDDEATRMVFEETISVTDDGYLYPYVAILGPDGYQLSFRSGLGSAEEYRAMIEQAQKDYATPQP</sequence>
<gene>
    <name evidence="3" type="ORF">IAC79_07125</name>
</gene>
<evidence type="ECO:0000313" key="3">
    <source>
        <dbReference type="EMBL" id="HIV09867.1"/>
    </source>
</evidence>
<dbReference type="InterPro" id="IPR036249">
    <property type="entry name" value="Thioredoxin-like_sf"/>
</dbReference>
<keyword evidence="1" id="KW-0732">Signal</keyword>
<feature type="domain" description="Thioredoxin" evidence="2">
    <location>
        <begin position="170"/>
        <end position="308"/>
    </location>
</feature>
<dbReference type="SUPFAM" id="SSF52833">
    <property type="entry name" value="Thioredoxin-like"/>
    <property type="match status" value="2"/>
</dbReference>
<dbReference type="Gene3D" id="3.40.30.10">
    <property type="entry name" value="Glutaredoxin"/>
    <property type="match status" value="2"/>
</dbReference>
<dbReference type="AlphaFoldDB" id="A0A9D1T347"/>
<feature type="chain" id="PRO_5038920560" description="Thioredoxin domain-containing protein" evidence="1">
    <location>
        <begin position="20"/>
        <end position="315"/>
    </location>
</feature>
<dbReference type="InterPro" id="IPR013766">
    <property type="entry name" value="Thioredoxin_domain"/>
</dbReference>
<evidence type="ECO:0000259" key="2">
    <source>
        <dbReference type="PROSITE" id="PS51352"/>
    </source>
</evidence>
<name>A0A9D1T347_9BACT</name>
<accession>A0A9D1T347</accession>
<reference evidence="3" key="1">
    <citation type="submission" date="2020-10" db="EMBL/GenBank/DDBJ databases">
        <authorList>
            <person name="Gilroy R."/>
        </authorList>
    </citation>
    <scope>NUCLEOTIDE SEQUENCE</scope>
    <source>
        <strain evidence="3">35461</strain>
    </source>
</reference>
<reference evidence="3" key="2">
    <citation type="journal article" date="2021" name="PeerJ">
        <title>Extensive microbial diversity within the chicken gut microbiome revealed by metagenomics and culture.</title>
        <authorList>
            <person name="Gilroy R."/>
            <person name="Ravi A."/>
            <person name="Getino M."/>
            <person name="Pursley I."/>
            <person name="Horton D.L."/>
            <person name="Alikhan N.F."/>
            <person name="Baker D."/>
            <person name="Gharbi K."/>
            <person name="Hall N."/>
            <person name="Watson M."/>
            <person name="Adriaenssens E.M."/>
            <person name="Foster-Nyarko E."/>
            <person name="Jarju S."/>
            <person name="Secka A."/>
            <person name="Antonio M."/>
            <person name="Oren A."/>
            <person name="Chaudhuri R.R."/>
            <person name="La Ragione R."/>
            <person name="Hildebrand F."/>
            <person name="Pallen M.J."/>
        </authorList>
    </citation>
    <scope>NUCLEOTIDE SEQUENCE</scope>
    <source>
        <strain evidence="3">35461</strain>
    </source>
</reference>
<proteinExistence type="predicted"/>